<evidence type="ECO:0000313" key="2">
    <source>
        <dbReference type="Proteomes" id="UP000499080"/>
    </source>
</evidence>
<keyword evidence="2" id="KW-1185">Reference proteome</keyword>
<protein>
    <submittedName>
        <fullName evidence="1">Uncharacterized protein</fullName>
    </submittedName>
</protein>
<accession>A0A4Y2C1F7</accession>
<dbReference type="Proteomes" id="UP000499080">
    <property type="component" value="Unassembled WGS sequence"/>
</dbReference>
<dbReference type="EMBL" id="BGPR01000129">
    <property type="protein sequence ID" value="GBL97436.1"/>
    <property type="molecule type" value="Genomic_DNA"/>
</dbReference>
<reference evidence="1 2" key="1">
    <citation type="journal article" date="2019" name="Sci. Rep.">
        <title>Orb-weaving spider Araneus ventricosus genome elucidates the spidroin gene catalogue.</title>
        <authorList>
            <person name="Kono N."/>
            <person name="Nakamura H."/>
            <person name="Ohtoshi R."/>
            <person name="Moran D.A.P."/>
            <person name="Shinohara A."/>
            <person name="Yoshida Y."/>
            <person name="Fujiwara M."/>
            <person name="Mori M."/>
            <person name="Tomita M."/>
            <person name="Arakawa K."/>
        </authorList>
    </citation>
    <scope>NUCLEOTIDE SEQUENCE [LARGE SCALE GENOMIC DNA]</scope>
</reference>
<comment type="caution">
    <text evidence="1">The sequence shown here is derived from an EMBL/GenBank/DDBJ whole genome shotgun (WGS) entry which is preliminary data.</text>
</comment>
<dbReference type="OrthoDB" id="8058698at2759"/>
<name>A0A4Y2C1F7_ARAVE</name>
<evidence type="ECO:0000313" key="1">
    <source>
        <dbReference type="EMBL" id="GBL97436.1"/>
    </source>
</evidence>
<dbReference type="AlphaFoldDB" id="A0A4Y2C1F7"/>
<organism evidence="1 2">
    <name type="scientific">Araneus ventricosus</name>
    <name type="common">Orbweaver spider</name>
    <name type="synonym">Epeira ventricosa</name>
    <dbReference type="NCBI Taxonomy" id="182803"/>
    <lineage>
        <taxon>Eukaryota</taxon>
        <taxon>Metazoa</taxon>
        <taxon>Ecdysozoa</taxon>
        <taxon>Arthropoda</taxon>
        <taxon>Chelicerata</taxon>
        <taxon>Arachnida</taxon>
        <taxon>Araneae</taxon>
        <taxon>Araneomorphae</taxon>
        <taxon>Entelegynae</taxon>
        <taxon>Araneoidea</taxon>
        <taxon>Araneidae</taxon>
        <taxon>Araneus</taxon>
    </lineage>
</organism>
<proteinExistence type="predicted"/>
<gene>
    <name evidence="1" type="ORF">AVEN_170537_1</name>
</gene>
<sequence length="328" mass="36577">MTLLNNLSPISEETDISQYESGIPCETIRKPAEIIILNHLSLFPTPPRLKSVKRTFLLNEFLISLMEPSVIALAFLDVQPKDKNVPVLERQFLLDQRGPKIGRIRSVDIPVTKVMIKRAERSCKRLRPEISLSGSSYSNAISHSLSNNSQYFGDGDDMAGVEDKAEDNFVKDDMFTKSRGETYKPKLDLTETVIIAQRYNVSERAVAYITSAVLHAALKAVLISSGQSSDITSALIVDKNKIRREKLKVARNLKQRSTDDDPIKSLYFGGRKDSTTTQTGIFREEHISLVAEPNSQYVGHVTPSSGSAYDETTVIFEHITIQLKGGFV</sequence>